<dbReference type="SMART" id="SM00235">
    <property type="entry name" value="ZnMc"/>
    <property type="match status" value="1"/>
</dbReference>
<keyword evidence="3" id="KW-0645">Protease</keyword>
<evidence type="ECO:0000256" key="6">
    <source>
        <dbReference type="ARBA" id="ARBA00022801"/>
    </source>
</evidence>
<evidence type="ECO:0000256" key="7">
    <source>
        <dbReference type="ARBA" id="ARBA00022833"/>
    </source>
</evidence>
<dbReference type="Proteomes" id="UP001589628">
    <property type="component" value="Unassembled WGS sequence"/>
</dbReference>
<dbReference type="InterPro" id="IPR013858">
    <property type="entry name" value="Peptidase_M10B_C"/>
</dbReference>
<dbReference type="Gene3D" id="3.40.390.10">
    <property type="entry name" value="Collagenase (Catalytic Domain)"/>
    <property type="match status" value="1"/>
</dbReference>
<dbReference type="InterPro" id="IPR034033">
    <property type="entry name" value="Serralysin-like"/>
</dbReference>
<dbReference type="CDD" id="cd04277">
    <property type="entry name" value="ZnMc_serralysin_like"/>
    <property type="match status" value="1"/>
</dbReference>
<evidence type="ECO:0000256" key="5">
    <source>
        <dbReference type="ARBA" id="ARBA00022737"/>
    </source>
</evidence>
<dbReference type="Pfam" id="PF00413">
    <property type="entry name" value="Peptidase_M10"/>
    <property type="match status" value="1"/>
</dbReference>
<accession>A0ABV5ZH88</accession>
<keyword evidence="6" id="KW-0378">Hydrolase</keyword>
<dbReference type="SUPFAM" id="SSF51120">
    <property type="entry name" value="beta-Roll"/>
    <property type="match status" value="1"/>
</dbReference>
<protein>
    <submittedName>
        <fullName evidence="9">DUF4214 domain-containing protein</fullName>
    </submittedName>
</protein>
<feature type="domain" description="Peptidase metallopeptidase" evidence="8">
    <location>
        <begin position="20"/>
        <end position="198"/>
    </location>
</feature>
<evidence type="ECO:0000256" key="4">
    <source>
        <dbReference type="ARBA" id="ARBA00022723"/>
    </source>
</evidence>
<dbReference type="InterPro" id="IPR025282">
    <property type="entry name" value="DUF4214"/>
</dbReference>
<keyword evidence="5" id="KW-0677">Repeat</keyword>
<sequence>MASKSGIYYIDALLSDYSWPRSYFDKTTITYSFPFTSKTTATFSSSNYGSKNELDYPMYGFNSHQKAMTKQALQQWANVANLNFVEVDEAQNNLGTMRFFFTKGAIKDYWGHAYYPGKNESAGDIWVNYSIQDKNNFDAGTYNYLALNHEIGHALGLEHPFENQRLPSYEDNYLYTLMSYNHPQKVWFYDSFLAIFGSWEKIIPTGPSIYDIAAIQELYGANFNYNSGNNEYKYSNEQPFYKTIWDGGGIDTINLSNFSTNCRIDLRPGSFSDLYIKQDTPFWGSSYSKDTLYTGEKALAIAYNCWIENLISGSGDDTVFDNISSNNIKTDKGNDTIHISSGNDNVDGGIGFDTVILNSLRSSSEIKSLNNSLSITHQTGTLITTNVERIKFLDKVISFDFESANSAGGIYRLYQAAFNRKPDDSGLGYWIKQAEKGASTKSIAESFIYSQEFKQIYQASPIDKYLSNHNPKGVIEKFYINILNREPDYKGLDYYTNQTLYKSKSLGQVLAEIADSNENRIKLSGKLSEGIEYIDWYS</sequence>
<proteinExistence type="predicted"/>
<keyword evidence="2" id="KW-0964">Secreted</keyword>
<dbReference type="Pfam" id="PF08548">
    <property type="entry name" value="Peptidase_M10_C"/>
    <property type="match status" value="1"/>
</dbReference>
<keyword evidence="10" id="KW-1185">Reference proteome</keyword>
<dbReference type="InterPro" id="IPR024079">
    <property type="entry name" value="MetalloPept_cat_dom_sf"/>
</dbReference>
<name>A0ABV5ZH88_9GAMM</name>
<dbReference type="PANTHER" id="PTHR10201">
    <property type="entry name" value="MATRIX METALLOPROTEINASE"/>
    <property type="match status" value="1"/>
</dbReference>
<dbReference type="Pfam" id="PF13946">
    <property type="entry name" value="DUF4214"/>
    <property type="match status" value="2"/>
</dbReference>
<gene>
    <name evidence="9" type="ORF">ACFFLH_15755</name>
</gene>
<evidence type="ECO:0000256" key="2">
    <source>
        <dbReference type="ARBA" id="ARBA00022525"/>
    </source>
</evidence>
<keyword evidence="4" id="KW-0479">Metal-binding</keyword>
<evidence type="ECO:0000313" key="10">
    <source>
        <dbReference type="Proteomes" id="UP001589628"/>
    </source>
</evidence>
<dbReference type="InterPro" id="IPR001818">
    <property type="entry name" value="Pept_M10_metallopeptidase"/>
</dbReference>
<keyword evidence="7" id="KW-0862">Zinc</keyword>
<dbReference type="InterPro" id="IPR011049">
    <property type="entry name" value="Serralysin-like_metalloprot_C"/>
</dbReference>
<comment type="subcellular location">
    <subcellularLocation>
        <location evidence="1">Secreted</location>
    </subcellularLocation>
</comment>
<comment type="caution">
    <text evidence="9">The sequence shown here is derived from an EMBL/GenBank/DDBJ whole genome shotgun (WGS) entry which is preliminary data.</text>
</comment>
<reference evidence="9 10" key="1">
    <citation type="submission" date="2024-09" db="EMBL/GenBank/DDBJ databases">
        <authorList>
            <person name="Sun Q."/>
            <person name="Mori K."/>
        </authorList>
    </citation>
    <scope>NUCLEOTIDE SEQUENCE [LARGE SCALE GENOMIC DNA]</scope>
    <source>
        <strain evidence="9 10">ATCC 51285</strain>
    </source>
</reference>
<dbReference type="Gene3D" id="2.150.10.10">
    <property type="entry name" value="Serralysin-like metalloprotease, C-terminal"/>
    <property type="match status" value="1"/>
</dbReference>
<evidence type="ECO:0000256" key="3">
    <source>
        <dbReference type="ARBA" id="ARBA00022670"/>
    </source>
</evidence>
<evidence type="ECO:0000313" key="9">
    <source>
        <dbReference type="EMBL" id="MFB9887869.1"/>
    </source>
</evidence>
<evidence type="ECO:0000256" key="1">
    <source>
        <dbReference type="ARBA" id="ARBA00004613"/>
    </source>
</evidence>
<organism evidence="9 10">
    <name type="scientific">Balneatrix alpica</name>
    <dbReference type="NCBI Taxonomy" id="75684"/>
    <lineage>
        <taxon>Bacteria</taxon>
        <taxon>Pseudomonadati</taxon>
        <taxon>Pseudomonadota</taxon>
        <taxon>Gammaproteobacteria</taxon>
        <taxon>Oceanospirillales</taxon>
        <taxon>Balneatrichaceae</taxon>
        <taxon>Balneatrix</taxon>
    </lineage>
</organism>
<dbReference type="SUPFAM" id="SSF55486">
    <property type="entry name" value="Metalloproteases ('zincins'), catalytic domain"/>
    <property type="match status" value="1"/>
</dbReference>
<dbReference type="RefSeq" id="WP_027312532.1">
    <property type="nucleotide sequence ID" value="NZ_JBHLZN010000006.1"/>
</dbReference>
<dbReference type="InterPro" id="IPR006026">
    <property type="entry name" value="Peptidase_Metallo"/>
</dbReference>
<dbReference type="EMBL" id="JBHLZN010000006">
    <property type="protein sequence ID" value="MFB9887869.1"/>
    <property type="molecule type" value="Genomic_DNA"/>
</dbReference>
<evidence type="ECO:0000259" key="8">
    <source>
        <dbReference type="SMART" id="SM00235"/>
    </source>
</evidence>